<dbReference type="AlphaFoldDB" id="A0A124F317"/>
<accession>A0A124F317</accession>
<feature type="transmembrane region" description="Helical" evidence="1">
    <location>
        <begin position="7"/>
        <end position="27"/>
    </location>
</feature>
<gene>
    <name evidence="2" type="ORF">AR686_08150</name>
</gene>
<keyword evidence="1" id="KW-0472">Membrane</keyword>
<evidence type="ECO:0000313" key="2">
    <source>
        <dbReference type="EMBL" id="KUJ56520.1"/>
    </source>
</evidence>
<evidence type="ECO:0000256" key="1">
    <source>
        <dbReference type="SAM" id="Phobius"/>
    </source>
</evidence>
<sequence length="212" mass="24987">MISGKKIFYVPGLISALLIPVLFWYFGNRKYEEINISILEFGIPAKYDPKIPVDQQNTLEHIRNWSYRKIVVKPNEARRNSKFYISEIKRLQQENKRESGIEFILNDENTYDDFISLLNDMRLSQQESYGIDLEKTGHLFVVHFYKDPNKNIAICGGTIGGDPNYRESNYYKGFTKFKFQLGQLPKEAFYLIFGFLIFLNISMFSIKERFLN</sequence>
<name>A0A124F317_9FLAO</name>
<evidence type="ECO:0000313" key="3">
    <source>
        <dbReference type="Proteomes" id="UP000054388"/>
    </source>
</evidence>
<keyword evidence="1" id="KW-1133">Transmembrane helix</keyword>
<dbReference type="EMBL" id="LMAI01000004">
    <property type="protein sequence ID" value="KUJ56520.1"/>
    <property type="molecule type" value="Genomic_DNA"/>
</dbReference>
<protein>
    <submittedName>
        <fullName evidence="2">Uncharacterized protein</fullName>
    </submittedName>
</protein>
<reference evidence="2 3" key="1">
    <citation type="submission" date="2015-10" db="EMBL/GenBank/DDBJ databases">
        <title>Genome sequence of Chryseobacterium greenlandense.</title>
        <authorList>
            <person name="Newman J."/>
            <person name="Fischer K."/>
            <person name="Miller J."/>
        </authorList>
    </citation>
    <scope>NUCLEOTIDE SEQUENCE [LARGE SCALE GENOMIC DNA]</scope>
    <source>
        <strain evidence="2 3">UMB34</strain>
    </source>
</reference>
<comment type="caution">
    <text evidence="2">The sequence shown here is derived from an EMBL/GenBank/DDBJ whole genome shotgun (WGS) entry which is preliminary data.</text>
</comment>
<dbReference type="Proteomes" id="UP000054388">
    <property type="component" value="Unassembled WGS sequence"/>
</dbReference>
<proteinExistence type="predicted"/>
<organism evidence="2 3">
    <name type="scientific">Chryseobacterium aquaticum subsp. greenlandense</name>
    <dbReference type="NCBI Taxonomy" id="345663"/>
    <lineage>
        <taxon>Bacteria</taxon>
        <taxon>Pseudomonadati</taxon>
        <taxon>Bacteroidota</taxon>
        <taxon>Flavobacteriia</taxon>
        <taxon>Flavobacteriales</taxon>
        <taxon>Weeksellaceae</taxon>
        <taxon>Chryseobacterium group</taxon>
        <taxon>Chryseobacterium</taxon>
    </lineage>
</organism>
<keyword evidence="1" id="KW-0812">Transmembrane</keyword>
<dbReference type="RefSeq" id="WP_059136477.1">
    <property type="nucleotide sequence ID" value="NZ_LMAI01000004.1"/>
</dbReference>
<feature type="transmembrane region" description="Helical" evidence="1">
    <location>
        <begin position="188"/>
        <end position="206"/>
    </location>
</feature>